<dbReference type="RefSeq" id="XP_034260249.1">
    <property type="nucleotide sequence ID" value="XM_034404358.1"/>
</dbReference>
<dbReference type="CTD" id="728637"/>
<dbReference type="RefSeq" id="XP_060544535.1">
    <property type="nucleotide sequence ID" value="XM_060688552.1"/>
</dbReference>
<reference evidence="3" key="1">
    <citation type="submission" date="2025-04" db="UniProtKB">
        <authorList>
            <consortium name="RefSeq"/>
        </authorList>
    </citation>
    <scope>IDENTIFICATION</scope>
    <source>
        <tissue evidence="3 4">Blood</tissue>
    </source>
</reference>
<sequence length="446" mass="49185">MDWMKLRSYSGKRQMQKKTHCASPLPAKTASVAMVRMKSKAKTSQEHPNLLSKFSCDPQVKSTVGKKKGKMKSTVTKALPKIQEYSEVTQKVCPSSEERIELNCSEYRSMEVTNDINDMETTPLKDSLHLASASTQSLRYSEATSGMTLPTGVSDFLLDCLDMETTLDCSYTKTIDSTSSYSSPEIFRDETGLEDTASPETHLACKNSTLLDTSKAINIDKMSQLPDLSKILGTPLGIQGQYIASRKQSRQKLPSEPTNTSAVVAGKQVCKILSANEKRLKSQPSGVSLLLPERKKKIEDQQSVKRKCRKKITFENVCSISSPHVLPSYGKNSSKEMCGIVASKPPNADKLDLLSTHEASVQDNCLAYKECPNVNSEAIVPLSPQRTIYQYLRSPPEICSIIQASPGFRPLKVLQHPTNRKEGFLPPEATEDIITSSKTWTCGNGS</sequence>
<dbReference type="PANTHER" id="PTHR38006">
    <property type="entry name" value="MEIOSIS-SPECIFIC KINETOCHORE PROTEIN"/>
    <property type="match status" value="1"/>
</dbReference>
<evidence type="ECO:0000313" key="3">
    <source>
        <dbReference type="RefSeq" id="XP_034260249.1"/>
    </source>
</evidence>
<keyword evidence="2" id="KW-1185">Reference proteome</keyword>
<evidence type="ECO:0000313" key="2">
    <source>
        <dbReference type="Proteomes" id="UP001652622"/>
    </source>
</evidence>
<proteinExistence type="predicted"/>
<accession>A0A6P9AS71</accession>
<dbReference type="OMA" id="WICCKHR"/>
<dbReference type="GeneID" id="117656227"/>
<name>A0A6P9AS71_PANGU</name>
<dbReference type="GO" id="GO:0007060">
    <property type="term" value="P:male meiosis chromosome segregation"/>
    <property type="evidence" value="ECO:0007669"/>
    <property type="project" value="TreeGrafter"/>
</dbReference>
<dbReference type="Proteomes" id="UP001652622">
    <property type="component" value="Unplaced"/>
</dbReference>
<dbReference type="GO" id="GO:0016321">
    <property type="term" value="P:female meiosis chromosome segregation"/>
    <property type="evidence" value="ECO:0007669"/>
    <property type="project" value="TreeGrafter"/>
</dbReference>
<dbReference type="InterPro" id="IPR034545">
    <property type="entry name" value="Meikin"/>
</dbReference>
<dbReference type="GO" id="GO:0045143">
    <property type="term" value="P:homologous chromosome segregation"/>
    <property type="evidence" value="ECO:0007669"/>
    <property type="project" value="TreeGrafter"/>
</dbReference>
<organism evidence="2 3">
    <name type="scientific">Pantherophis guttatus</name>
    <name type="common">Corn snake</name>
    <name type="synonym">Elaphe guttata</name>
    <dbReference type="NCBI Taxonomy" id="94885"/>
    <lineage>
        <taxon>Eukaryota</taxon>
        <taxon>Metazoa</taxon>
        <taxon>Chordata</taxon>
        <taxon>Craniata</taxon>
        <taxon>Vertebrata</taxon>
        <taxon>Euteleostomi</taxon>
        <taxon>Lepidosauria</taxon>
        <taxon>Squamata</taxon>
        <taxon>Bifurcata</taxon>
        <taxon>Unidentata</taxon>
        <taxon>Episquamata</taxon>
        <taxon>Toxicofera</taxon>
        <taxon>Serpentes</taxon>
        <taxon>Colubroidea</taxon>
        <taxon>Colubridae</taxon>
        <taxon>Colubrinae</taxon>
        <taxon>Pantherophis</taxon>
    </lineage>
</organism>
<evidence type="ECO:0000313" key="4">
    <source>
        <dbReference type="RefSeq" id="XP_060544535.1"/>
    </source>
</evidence>
<dbReference type="AlphaFoldDB" id="A0A6P9AS71"/>
<dbReference type="KEGG" id="pgut:117656227"/>
<evidence type="ECO:0000256" key="1">
    <source>
        <dbReference type="SAM" id="MobiDB-lite"/>
    </source>
</evidence>
<dbReference type="PANTHER" id="PTHR38006:SF1">
    <property type="entry name" value="MEIOSIS-SPECIFIC KINETOCHORE PROTEIN"/>
    <property type="match status" value="1"/>
</dbReference>
<gene>
    <name evidence="3 4" type="primary">MEIKIN</name>
</gene>
<dbReference type="GO" id="GO:0051754">
    <property type="term" value="P:meiotic sister chromatid cohesion, centromeric"/>
    <property type="evidence" value="ECO:0007669"/>
    <property type="project" value="InterPro"/>
</dbReference>
<dbReference type="GO" id="GO:0000776">
    <property type="term" value="C:kinetochore"/>
    <property type="evidence" value="ECO:0007669"/>
    <property type="project" value="InterPro"/>
</dbReference>
<dbReference type="GO" id="GO:0010789">
    <property type="term" value="P:meiotic sister chromatid cohesion involved in meiosis I"/>
    <property type="evidence" value="ECO:0007669"/>
    <property type="project" value="TreeGrafter"/>
</dbReference>
<feature type="region of interest" description="Disordered" evidence="1">
    <location>
        <begin position="1"/>
        <end position="24"/>
    </location>
</feature>
<protein>
    <submittedName>
        <fullName evidence="4">Meiosis-specific kinetochore protein isoform X1</fullName>
    </submittedName>
    <submittedName>
        <fullName evidence="3">Meiosis-specific kinetochore protein isoform X2</fullName>
    </submittedName>
</protein>